<dbReference type="InterPro" id="IPR029058">
    <property type="entry name" value="AB_hydrolase_fold"/>
</dbReference>
<dbReference type="PANTHER" id="PTHR23024">
    <property type="entry name" value="ARYLACETAMIDE DEACETYLASE"/>
    <property type="match status" value="1"/>
</dbReference>
<gene>
    <name evidence="2" type="ORF">QJS04_geneDACA009833</name>
</gene>
<name>A0AAV9BA80_ACOGR</name>
<dbReference type="GO" id="GO:0016787">
    <property type="term" value="F:hydrolase activity"/>
    <property type="evidence" value="ECO:0007669"/>
    <property type="project" value="InterPro"/>
</dbReference>
<dbReference type="InterPro" id="IPR013094">
    <property type="entry name" value="AB_hydrolase_3"/>
</dbReference>
<dbReference type="Proteomes" id="UP001179952">
    <property type="component" value="Unassembled WGS sequence"/>
</dbReference>
<accession>A0AAV9BA80</accession>
<evidence type="ECO:0000313" key="2">
    <source>
        <dbReference type="EMBL" id="KAK1273098.1"/>
    </source>
</evidence>
<reference evidence="2" key="1">
    <citation type="journal article" date="2023" name="Nat. Commun.">
        <title>Diploid and tetraploid genomes of Acorus and the evolution of monocots.</title>
        <authorList>
            <person name="Ma L."/>
            <person name="Liu K.W."/>
            <person name="Li Z."/>
            <person name="Hsiao Y.Y."/>
            <person name="Qi Y."/>
            <person name="Fu T."/>
            <person name="Tang G.D."/>
            <person name="Zhang D."/>
            <person name="Sun W.H."/>
            <person name="Liu D.K."/>
            <person name="Li Y."/>
            <person name="Chen G.Z."/>
            <person name="Liu X.D."/>
            <person name="Liao X.Y."/>
            <person name="Jiang Y.T."/>
            <person name="Yu X."/>
            <person name="Hao Y."/>
            <person name="Huang J."/>
            <person name="Zhao X.W."/>
            <person name="Ke S."/>
            <person name="Chen Y.Y."/>
            <person name="Wu W.L."/>
            <person name="Hsu J.L."/>
            <person name="Lin Y.F."/>
            <person name="Huang M.D."/>
            <person name="Li C.Y."/>
            <person name="Huang L."/>
            <person name="Wang Z.W."/>
            <person name="Zhao X."/>
            <person name="Zhong W.Y."/>
            <person name="Peng D.H."/>
            <person name="Ahmad S."/>
            <person name="Lan S."/>
            <person name="Zhang J.S."/>
            <person name="Tsai W.C."/>
            <person name="Van de Peer Y."/>
            <person name="Liu Z.J."/>
        </authorList>
    </citation>
    <scope>NUCLEOTIDE SEQUENCE</scope>
    <source>
        <strain evidence="2">SCP</strain>
    </source>
</reference>
<proteinExistence type="predicted"/>
<reference evidence="2" key="2">
    <citation type="submission" date="2023-06" db="EMBL/GenBank/DDBJ databases">
        <authorList>
            <person name="Ma L."/>
            <person name="Liu K.-W."/>
            <person name="Li Z."/>
            <person name="Hsiao Y.-Y."/>
            <person name="Qi Y."/>
            <person name="Fu T."/>
            <person name="Tang G."/>
            <person name="Zhang D."/>
            <person name="Sun W.-H."/>
            <person name="Liu D.-K."/>
            <person name="Li Y."/>
            <person name="Chen G.-Z."/>
            <person name="Liu X.-D."/>
            <person name="Liao X.-Y."/>
            <person name="Jiang Y.-T."/>
            <person name="Yu X."/>
            <person name="Hao Y."/>
            <person name="Huang J."/>
            <person name="Zhao X.-W."/>
            <person name="Ke S."/>
            <person name="Chen Y.-Y."/>
            <person name="Wu W.-L."/>
            <person name="Hsu J.-L."/>
            <person name="Lin Y.-F."/>
            <person name="Huang M.-D."/>
            <person name="Li C.-Y."/>
            <person name="Huang L."/>
            <person name="Wang Z.-W."/>
            <person name="Zhao X."/>
            <person name="Zhong W.-Y."/>
            <person name="Peng D.-H."/>
            <person name="Ahmad S."/>
            <person name="Lan S."/>
            <person name="Zhang J.-S."/>
            <person name="Tsai W.-C."/>
            <person name="Van De Peer Y."/>
            <person name="Liu Z.-J."/>
        </authorList>
    </citation>
    <scope>NUCLEOTIDE SEQUENCE</scope>
    <source>
        <strain evidence="2">SCP</strain>
        <tissue evidence="2">Leaves</tissue>
    </source>
</reference>
<evidence type="ECO:0000313" key="3">
    <source>
        <dbReference type="Proteomes" id="UP001179952"/>
    </source>
</evidence>
<evidence type="ECO:0000259" key="1">
    <source>
        <dbReference type="Pfam" id="PF07859"/>
    </source>
</evidence>
<dbReference type="Gene3D" id="3.40.50.1820">
    <property type="entry name" value="alpha/beta hydrolase"/>
    <property type="match status" value="2"/>
</dbReference>
<keyword evidence="3" id="KW-1185">Reference proteome</keyword>
<dbReference type="SUPFAM" id="SSF53474">
    <property type="entry name" value="alpha/beta-Hydrolases"/>
    <property type="match status" value="2"/>
</dbReference>
<organism evidence="2 3">
    <name type="scientific">Acorus gramineus</name>
    <name type="common">Dwarf sweet flag</name>
    <dbReference type="NCBI Taxonomy" id="55184"/>
    <lineage>
        <taxon>Eukaryota</taxon>
        <taxon>Viridiplantae</taxon>
        <taxon>Streptophyta</taxon>
        <taxon>Embryophyta</taxon>
        <taxon>Tracheophyta</taxon>
        <taxon>Spermatophyta</taxon>
        <taxon>Magnoliopsida</taxon>
        <taxon>Liliopsida</taxon>
        <taxon>Acoraceae</taxon>
        <taxon>Acorus</taxon>
    </lineage>
</organism>
<sequence length="357" mass="38678">MGSTRPNKQVMEDLSPFFLIYDDGTIERLSGTDFVPPSFDQTTGVTSRDVLISPDSGVSARLYLPNPNGPPRKLPLLVYFHGGGFCIGTTACSIYHHHLNKLASDAEVFIVSVDYRRPPEHPLPTAYDDSWAVLNWAVTQAHEGSDPWFAAHVDVGRIFIGGDSAGGNIAHNVAMRAGESGLAHGAKLDGMALVHPYFWGEELMRVESTHPMKAVVDRVWTFANPGSSGLDDPMINPVGPGAPSLTGLGCGRVLVCVAEMDVLSGPDWMYHEALVKSGWDGETSVSSKDIIIFADTGVSARLYLPKLKNPDEKLPLVVYFHGRGLLNGLRHSLHLSQLPKPPFGPCPCRVRGLPQAH</sequence>
<dbReference type="PANTHER" id="PTHR23024:SF589">
    <property type="entry name" value="CARBOXYLESTERASE 17-RELATED"/>
    <property type="match status" value="1"/>
</dbReference>
<feature type="domain" description="Alpha/beta hydrolase fold-3" evidence="1">
    <location>
        <begin position="77"/>
        <end position="283"/>
    </location>
</feature>
<dbReference type="AlphaFoldDB" id="A0AAV9BA80"/>
<dbReference type="EMBL" id="JAUJYN010000004">
    <property type="protein sequence ID" value="KAK1273098.1"/>
    <property type="molecule type" value="Genomic_DNA"/>
</dbReference>
<protein>
    <submittedName>
        <fullName evidence="2">Carboxylesterase 2</fullName>
    </submittedName>
</protein>
<dbReference type="Pfam" id="PF07859">
    <property type="entry name" value="Abhydrolase_3"/>
    <property type="match status" value="1"/>
</dbReference>
<dbReference type="InterPro" id="IPR050466">
    <property type="entry name" value="Carboxylest/Gibb_receptor"/>
</dbReference>
<comment type="caution">
    <text evidence="2">The sequence shown here is derived from an EMBL/GenBank/DDBJ whole genome shotgun (WGS) entry which is preliminary data.</text>
</comment>